<dbReference type="Gene3D" id="1.10.630.10">
    <property type="entry name" value="Cytochrome P450"/>
    <property type="match status" value="1"/>
</dbReference>
<reference evidence="16" key="1">
    <citation type="submission" date="2025-08" db="UniProtKB">
        <authorList>
            <consortium name="RefSeq"/>
        </authorList>
    </citation>
    <scope>IDENTIFICATION</scope>
    <source>
        <strain evidence="16">15112-1751.03</strain>
        <tissue evidence="16">Whole Adult</tissue>
    </source>
</reference>
<name>A0A6P8WHY4_DROAB</name>
<dbReference type="Proteomes" id="UP000515160">
    <property type="component" value="Chromosome 3"/>
</dbReference>
<comment type="similarity">
    <text evidence="4 14">Belongs to the cytochrome P450 family.</text>
</comment>
<evidence type="ECO:0000313" key="16">
    <source>
        <dbReference type="RefSeq" id="XP_034103311.1"/>
    </source>
</evidence>
<keyword evidence="11 14" id="KW-0503">Monooxygenase</keyword>
<dbReference type="GO" id="GO:0005789">
    <property type="term" value="C:endoplasmic reticulum membrane"/>
    <property type="evidence" value="ECO:0007669"/>
    <property type="project" value="UniProtKB-SubCell"/>
</dbReference>
<evidence type="ECO:0000256" key="8">
    <source>
        <dbReference type="ARBA" id="ARBA00022848"/>
    </source>
</evidence>
<dbReference type="PRINTS" id="PR00463">
    <property type="entry name" value="EP450I"/>
</dbReference>
<dbReference type="AlphaFoldDB" id="A0A6P8WHY4"/>
<evidence type="ECO:0000256" key="1">
    <source>
        <dbReference type="ARBA" id="ARBA00001971"/>
    </source>
</evidence>
<evidence type="ECO:0000256" key="11">
    <source>
        <dbReference type="ARBA" id="ARBA00023033"/>
    </source>
</evidence>
<evidence type="ECO:0000256" key="2">
    <source>
        <dbReference type="ARBA" id="ARBA00004174"/>
    </source>
</evidence>
<organism evidence="15 16">
    <name type="scientific">Drosophila albomicans</name>
    <name type="common">Fruit fly</name>
    <dbReference type="NCBI Taxonomy" id="7291"/>
    <lineage>
        <taxon>Eukaryota</taxon>
        <taxon>Metazoa</taxon>
        <taxon>Ecdysozoa</taxon>
        <taxon>Arthropoda</taxon>
        <taxon>Hexapoda</taxon>
        <taxon>Insecta</taxon>
        <taxon>Pterygota</taxon>
        <taxon>Neoptera</taxon>
        <taxon>Endopterygota</taxon>
        <taxon>Diptera</taxon>
        <taxon>Brachycera</taxon>
        <taxon>Muscomorpha</taxon>
        <taxon>Ephydroidea</taxon>
        <taxon>Drosophilidae</taxon>
        <taxon>Drosophila</taxon>
    </lineage>
</organism>
<dbReference type="GO" id="GO:0046680">
    <property type="term" value="P:response to DDT"/>
    <property type="evidence" value="ECO:0007669"/>
    <property type="project" value="TreeGrafter"/>
</dbReference>
<keyword evidence="7" id="KW-0256">Endoplasmic reticulum</keyword>
<gene>
    <name evidence="16" type="primary">LOC117567425</name>
</gene>
<dbReference type="InterPro" id="IPR001128">
    <property type="entry name" value="Cyt_P450"/>
</dbReference>
<evidence type="ECO:0000256" key="4">
    <source>
        <dbReference type="ARBA" id="ARBA00010617"/>
    </source>
</evidence>
<dbReference type="GO" id="GO:0020037">
    <property type="term" value="F:heme binding"/>
    <property type="evidence" value="ECO:0007669"/>
    <property type="project" value="InterPro"/>
</dbReference>
<dbReference type="PANTHER" id="PTHR24292">
    <property type="entry name" value="CYTOCHROME P450"/>
    <property type="match status" value="1"/>
</dbReference>
<sequence length="506" mass="58583">MFTEFFIFFASVAVLFYIWQKRFYSFWQRNGVKSIKPEPIFGNIRSFLTGKIPFFEQISLFHTAKGFENEPLIGVYFLKGPGVIVRDLDLVKTVMIKKFNYFVNRAMKTDPIHDSLGYNNLLLSRSPDWKGLRNKISPVFTSGKIKQMYPLMVDIGKDLEENLAKMPDNSVVRIKDKCARFTIDLVASIAFGIKANALKIDNSEFFKVNTEFFKLSLKTLLDSFCIFLLPSLASLVHAKMFPKPTRDFFIRTISYVLDEREKSGNQRNDLVDVLLAMKRETQSQKNEFNNKDLEFLVAQAALFQTAGFETSSSTMTMTLFELVHNTAIQDRLRSEIKEYFGDEDHISYERLQEMPYLCQVVNETLRKYPIAGYVERECAQPKSGEKFTLQPYYDLEVPNGMPFYVSTLAIQRDEKYWPDPEKYDPDRFAPENRDKLNMDAYMPFGIGPRNCIGMRLGLLQAKLGLVHLLRKHSVSKCNETVDSFKFEVKSPLMASNVDIYVRLQKD</sequence>
<evidence type="ECO:0000256" key="13">
    <source>
        <dbReference type="PIRSR" id="PIRSR602401-1"/>
    </source>
</evidence>
<dbReference type="InterPro" id="IPR050476">
    <property type="entry name" value="Insect_CytP450_Detox"/>
</dbReference>
<feature type="binding site" description="axial binding residue" evidence="13">
    <location>
        <position position="451"/>
    </location>
    <ligand>
        <name>heme</name>
        <dbReference type="ChEBI" id="CHEBI:30413"/>
    </ligand>
    <ligandPart>
        <name>Fe</name>
        <dbReference type="ChEBI" id="CHEBI:18248"/>
    </ligandPart>
</feature>
<keyword evidence="15" id="KW-1185">Reference proteome</keyword>
<keyword evidence="6 13" id="KW-0479">Metal-binding</keyword>
<proteinExistence type="inferred from homology"/>
<evidence type="ECO:0000313" key="15">
    <source>
        <dbReference type="Proteomes" id="UP000515160"/>
    </source>
</evidence>
<accession>A0A6P8WHY4</accession>
<evidence type="ECO:0000256" key="6">
    <source>
        <dbReference type="ARBA" id="ARBA00022723"/>
    </source>
</evidence>
<dbReference type="PRINTS" id="PR00385">
    <property type="entry name" value="P450"/>
</dbReference>
<keyword evidence="5 13" id="KW-0349">Heme</keyword>
<dbReference type="InterPro" id="IPR002401">
    <property type="entry name" value="Cyt_P450_E_grp-I"/>
</dbReference>
<dbReference type="GO" id="GO:0046701">
    <property type="term" value="P:insecticide catabolic process"/>
    <property type="evidence" value="ECO:0007669"/>
    <property type="project" value="TreeGrafter"/>
</dbReference>
<comment type="cofactor">
    <cofactor evidence="1 13">
        <name>heme</name>
        <dbReference type="ChEBI" id="CHEBI:30413"/>
    </cofactor>
</comment>
<evidence type="ECO:0000256" key="9">
    <source>
        <dbReference type="ARBA" id="ARBA00023002"/>
    </source>
</evidence>
<dbReference type="InterPro" id="IPR017972">
    <property type="entry name" value="Cyt_P450_CS"/>
</dbReference>
<dbReference type="Pfam" id="PF00067">
    <property type="entry name" value="p450"/>
    <property type="match status" value="1"/>
</dbReference>
<dbReference type="GO" id="GO:0005506">
    <property type="term" value="F:iron ion binding"/>
    <property type="evidence" value="ECO:0007669"/>
    <property type="project" value="InterPro"/>
</dbReference>
<dbReference type="GO" id="GO:0016705">
    <property type="term" value="F:oxidoreductase activity, acting on paired donors, with incorporation or reduction of molecular oxygen"/>
    <property type="evidence" value="ECO:0007669"/>
    <property type="project" value="InterPro"/>
</dbReference>
<evidence type="ECO:0000256" key="5">
    <source>
        <dbReference type="ARBA" id="ARBA00022617"/>
    </source>
</evidence>
<evidence type="ECO:0000256" key="3">
    <source>
        <dbReference type="ARBA" id="ARBA00004406"/>
    </source>
</evidence>
<dbReference type="OrthoDB" id="2789670at2759"/>
<evidence type="ECO:0000256" key="12">
    <source>
        <dbReference type="ARBA" id="ARBA00023136"/>
    </source>
</evidence>
<dbReference type="RefSeq" id="XP_034103311.1">
    <property type="nucleotide sequence ID" value="XM_034247420.2"/>
</dbReference>
<dbReference type="GeneID" id="117567425"/>
<evidence type="ECO:0000256" key="14">
    <source>
        <dbReference type="RuleBase" id="RU000461"/>
    </source>
</evidence>
<dbReference type="SUPFAM" id="SSF48264">
    <property type="entry name" value="Cytochrome P450"/>
    <property type="match status" value="1"/>
</dbReference>
<dbReference type="CDD" id="cd11056">
    <property type="entry name" value="CYP6-like"/>
    <property type="match status" value="1"/>
</dbReference>
<keyword evidence="10 13" id="KW-0408">Iron</keyword>
<dbReference type="PANTHER" id="PTHR24292:SF45">
    <property type="entry name" value="CYTOCHROME P450 6G1-RELATED"/>
    <property type="match status" value="1"/>
</dbReference>
<evidence type="ECO:0000256" key="7">
    <source>
        <dbReference type="ARBA" id="ARBA00022824"/>
    </source>
</evidence>
<keyword evidence="12" id="KW-0472">Membrane</keyword>
<evidence type="ECO:0000256" key="10">
    <source>
        <dbReference type="ARBA" id="ARBA00023004"/>
    </source>
</evidence>
<protein>
    <submittedName>
        <fullName evidence="16">Probable cytochrome P450 6w1</fullName>
    </submittedName>
</protein>
<comment type="subcellular location">
    <subcellularLocation>
        <location evidence="3">Endoplasmic reticulum membrane</location>
        <topology evidence="3">Peripheral membrane protein</topology>
    </subcellularLocation>
    <subcellularLocation>
        <location evidence="2">Microsome membrane</location>
        <topology evidence="2">Peripheral membrane protein</topology>
    </subcellularLocation>
</comment>
<dbReference type="InterPro" id="IPR036396">
    <property type="entry name" value="Cyt_P450_sf"/>
</dbReference>
<keyword evidence="8" id="KW-0492">Microsome</keyword>
<dbReference type="GO" id="GO:0004497">
    <property type="term" value="F:monooxygenase activity"/>
    <property type="evidence" value="ECO:0007669"/>
    <property type="project" value="UniProtKB-KW"/>
</dbReference>
<dbReference type="FunFam" id="1.10.630.10:FF:000042">
    <property type="entry name" value="Cytochrome P450"/>
    <property type="match status" value="1"/>
</dbReference>
<dbReference type="PROSITE" id="PS00086">
    <property type="entry name" value="CYTOCHROME_P450"/>
    <property type="match status" value="1"/>
</dbReference>
<keyword evidence="9 14" id="KW-0560">Oxidoreductase</keyword>